<dbReference type="EMBL" id="JBHLXD010000015">
    <property type="protein sequence ID" value="MFC0208891.1"/>
    <property type="molecule type" value="Genomic_DNA"/>
</dbReference>
<evidence type="ECO:0000256" key="2">
    <source>
        <dbReference type="ARBA" id="ARBA00023125"/>
    </source>
</evidence>
<dbReference type="Gene3D" id="1.10.10.10">
    <property type="entry name" value="Winged helix-like DNA-binding domain superfamily/Winged helix DNA-binding domain"/>
    <property type="match status" value="1"/>
</dbReference>
<reference evidence="5 6" key="1">
    <citation type="submission" date="2024-09" db="EMBL/GenBank/DDBJ databases">
        <authorList>
            <person name="Sun Q."/>
            <person name="Mori K."/>
        </authorList>
    </citation>
    <scope>NUCLEOTIDE SEQUENCE [LARGE SCALE GENOMIC DNA]</scope>
    <source>
        <strain evidence="5 6">CCM 8543</strain>
    </source>
</reference>
<dbReference type="PANTHER" id="PTHR33164">
    <property type="entry name" value="TRANSCRIPTIONAL REGULATOR, MARR FAMILY"/>
    <property type="match status" value="1"/>
</dbReference>
<keyword evidence="6" id="KW-1185">Reference proteome</keyword>
<evidence type="ECO:0000313" key="6">
    <source>
        <dbReference type="Proteomes" id="UP001589755"/>
    </source>
</evidence>
<dbReference type="InterPro" id="IPR039422">
    <property type="entry name" value="MarR/SlyA-like"/>
</dbReference>
<evidence type="ECO:0000259" key="4">
    <source>
        <dbReference type="PROSITE" id="PS50995"/>
    </source>
</evidence>
<protein>
    <submittedName>
        <fullName evidence="5">MarR family winged helix-turn-helix transcriptional regulator</fullName>
    </submittedName>
</protein>
<dbReference type="RefSeq" id="WP_261518356.1">
    <property type="nucleotide sequence ID" value="NZ_JAODNW010000001.1"/>
</dbReference>
<accession>A0ABV6D8G1</accession>
<dbReference type="PROSITE" id="PS50995">
    <property type="entry name" value="HTH_MARR_2"/>
    <property type="match status" value="1"/>
</dbReference>
<dbReference type="SMART" id="SM00347">
    <property type="entry name" value="HTH_MARR"/>
    <property type="match status" value="1"/>
</dbReference>
<sequence>MTMNSPMKPDRQHVAHDEADLDFTLIELLFFAYRDFTSDPDAILARYGFGRAHHRVLHFVNRRPGLTVAELLAVLRITKQSLARVLKQLINMGYIVQVQGPRDRRQRELYPTKKGRTLALALAVPQSRRIRAALEEAGIEDRAALERFLKAMVNPELRAQVDLPGRSAERTSERGKTE</sequence>
<dbReference type="Pfam" id="PF12802">
    <property type="entry name" value="MarR_2"/>
    <property type="match status" value="1"/>
</dbReference>
<dbReference type="InterPro" id="IPR036390">
    <property type="entry name" value="WH_DNA-bd_sf"/>
</dbReference>
<keyword evidence="2" id="KW-0238">DNA-binding</keyword>
<name>A0ABV6D8G1_9HYPH</name>
<feature type="domain" description="HTH marR-type" evidence="4">
    <location>
        <begin position="22"/>
        <end position="154"/>
    </location>
</feature>
<keyword evidence="3" id="KW-0804">Transcription</keyword>
<proteinExistence type="predicted"/>
<dbReference type="SUPFAM" id="SSF46785">
    <property type="entry name" value="Winged helix' DNA-binding domain"/>
    <property type="match status" value="1"/>
</dbReference>
<dbReference type="InterPro" id="IPR036388">
    <property type="entry name" value="WH-like_DNA-bd_sf"/>
</dbReference>
<comment type="caution">
    <text evidence="5">The sequence shown here is derived from an EMBL/GenBank/DDBJ whole genome shotgun (WGS) entry which is preliminary data.</text>
</comment>
<dbReference type="Proteomes" id="UP001589755">
    <property type="component" value="Unassembled WGS sequence"/>
</dbReference>
<dbReference type="InterPro" id="IPR023187">
    <property type="entry name" value="Tscrpt_reg_MarR-type_CS"/>
</dbReference>
<dbReference type="InterPro" id="IPR000835">
    <property type="entry name" value="HTH_MarR-typ"/>
</dbReference>
<evidence type="ECO:0000313" key="5">
    <source>
        <dbReference type="EMBL" id="MFC0208891.1"/>
    </source>
</evidence>
<evidence type="ECO:0000256" key="1">
    <source>
        <dbReference type="ARBA" id="ARBA00023015"/>
    </source>
</evidence>
<organism evidence="5 6">
    <name type="scientific">Chelativorans intermedius</name>
    <dbReference type="NCBI Taxonomy" id="515947"/>
    <lineage>
        <taxon>Bacteria</taxon>
        <taxon>Pseudomonadati</taxon>
        <taxon>Pseudomonadota</taxon>
        <taxon>Alphaproteobacteria</taxon>
        <taxon>Hyphomicrobiales</taxon>
        <taxon>Phyllobacteriaceae</taxon>
        <taxon>Chelativorans</taxon>
    </lineage>
</organism>
<dbReference type="PRINTS" id="PR00598">
    <property type="entry name" value="HTHMARR"/>
</dbReference>
<evidence type="ECO:0000256" key="3">
    <source>
        <dbReference type="ARBA" id="ARBA00023163"/>
    </source>
</evidence>
<dbReference type="PANTHER" id="PTHR33164:SF44">
    <property type="entry name" value="TRANSCRIPTIONAL REGULATORY PROTEIN"/>
    <property type="match status" value="1"/>
</dbReference>
<gene>
    <name evidence="5" type="ORF">ACFFJ2_10835</name>
</gene>
<dbReference type="PROSITE" id="PS01117">
    <property type="entry name" value="HTH_MARR_1"/>
    <property type="match status" value="1"/>
</dbReference>
<keyword evidence="1" id="KW-0805">Transcription regulation</keyword>